<gene>
    <name evidence="3" type="ORF">LVIROSA_LOCUS22199</name>
</gene>
<organism evidence="3 4">
    <name type="scientific">Lactuca virosa</name>
    <dbReference type="NCBI Taxonomy" id="75947"/>
    <lineage>
        <taxon>Eukaryota</taxon>
        <taxon>Viridiplantae</taxon>
        <taxon>Streptophyta</taxon>
        <taxon>Embryophyta</taxon>
        <taxon>Tracheophyta</taxon>
        <taxon>Spermatophyta</taxon>
        <taxon>Magnoliopsida</taxon>
        <taxon>eudicotyledons</taxon>
        <taxon>Gunneridae</taxon>
        <taxon>Pentapetalae</taxon>
        <taxon>asterids</taxon>
        <taxon>campanulids</taxon>
        <taxon>Asterales</taxon>
        <taxon>Asteraceae</taxon>
        <taxon>Cichorioideae</taxon>
        <taxon>Cichorieae</taxon>
        <taxon>Lactucinae</taxon>
        <taxon>Lactuca</taxon>
    </lineage>
</organism>
<dbReference type="PANTHER" id="PTHR47718:SF12">
    <property type="entry name" value="PROTEIN FAR1-RELATED SEQUENCE"/>
    <property type="match status" value="1"/>
</dbReference>
<sequence>MSSLNSCSDLHSTSNEQSLHDQSSSSMNIDHSNSIHDQSSSSMNIDHSNSSNSRYSFDFELYNTESFELVRYDKLIHKKPFKGLLFDSLDIGLDFYKTYGQESGFDVNMLSQKRYNDGTIRIRYSTCSRSGFTESFKNENINLKFSDVKRWRTSSTKNGCPAVSKFKNLRCSLIAMEKQRRHQSLLDYQSTTTTPKLRTPLAIEKHASEIYTHNIFLDIQKVLYKSVFYCIQESVVIEDESEVYILRDKKKKKLIDKNVNEDEDSDDFYRNILPSHCPNTRYKDVFDGF</sequence>
<keyword evidence="4" id="KW-1185">Reference proteome</keyword>
<proteinExistence type="predicted"/>
<protein>
    <recommendedName>
        <fullName evidence="2">FAR1 domain-containing protein</fullName>
    </recommendedName>
</protein>
<comment type="caution">
    <text evidence="3">The sequence shown here is derived from an EMBL/GenBank/DDBJ whole genome shotgun (WGS) entry which is preliminary data.</text>
</comment>
<feature type="region of interest" description="Disordered" evidence="1">
    <location>
        <begin position="1"/>
        <end position="47"/>
    </location>
</feature>
<dbReference type="Proteomes" id="UP001157418">
    <property type="component" value="Unassembled WGS sequence"/>
</dbReference>
<evidence type="ECO:0000256" key="1">
    <source>
        <dbReference type="SAM" id="MobiDB-lite"/>
    </source>
</evidence>
<feature type="compositionally biased region" description="Low complexity" evidence="1">
    <location>
        <begin position="23"/>
        <end position="47"/>
    </location>
</feature>
<dbReference type="InterPro" id="IPR004330">
    <property type="entry name" value="FAR1_DNA_bnd_dom"/>
</dbReference>
<evidence type="ECO:0000313" key="3">
    <source>
        <dbReference type="EMBL" id="CAH1435789.1"/>
    </source>
</evidence>
<evidence type="ECO:0000313" key="4">
    <source>
        <dbReference type="Proteomes" id="UP001157418"/>
    </source>
</evidence>
<reference evidence="3 4" key="1">
    <citation type="submission" date="2022-01" db="EMBL/GenBank/DDBJ databases">
        <authorList>
            <person name="Xiong W."/>
            <person name="Schranz E."/>
        </authorList>
    </citation>
    <scope>NUCLEOTIDE SEQUENCE [LARGE SCALE GENOMIC DNA]</scope>
</reference>
<name>A0AAU9N787_9ASTR</name>
<dbReference type="Pfam" id="PF03101">
    <property type="entry name" value="FAR1"/>
    <property type="match status" value="1"/>
</dbReference>
<evidence type="ECO:0000259" key="2">
    <source>
        <dbReference type="Pfam" id="PF03101"/>
    </source>
</evidence>
<dbReference type="AlphaFoldDB" id="A0AAU9N787"/>
<feature type="domain" description="FAR1" evidence="2">
    <location>
        <begin position="94"/>
        <end position="167"/>
    </location>
</feature>
<feature type="compositionally biased region" description="Polar residues" evidence="1">
    <location>
        <begin position="1"/>
        <end position="22"/>
    </location>
</feature>
<dbReference type="EMBL" id="CAKMRJ010004445">
    <property type="protein sequence ID" value="CAH1435789.1"/>
    <property type="molecule type" value="Genomic_DNA"/>
</dbReference>
<dbReference type="PANTHER" id="PTHR47718">
    <property type="entry name" value="OS01G0519700 PROTEIN"/>
    <property type="match status" value="1"/>
</dbReference>
<accession>A0AAU9N787</accession>